<gene>
    <name evidence="2" type="ORF">QPJ95_23975</name>
</gene>
<reference evidence="2 3" key="1">
    <citation type="submission" date="2023-06" db="EMBL/GenBank/DDBJ databases">
        <title>Parasedimentitalea psychrophila sp. nov., a psychrophilic bacterium isolated from deep-sea sediment.</title>
        <authorList>
            <person name="Li A."/>
        </authorList>
    </citation>
    <scope>NUCLEOTIDE SEQUENCE [LARGE SCALE GENOMIC DNA]</scope>
    <source>
        <strain evidence="2 3">QS115</strain>
        <plasmid evidence="2 3">pQS-2</plasmid>
    </source>
</reference>
<organism evidence="2 3">
    <name type="scientific">Parasedimentitalea psychrophila</name>
    <dbReference type="NCBI Taxonomy" id="2997337"/>
    <lineage>
        <taxon>Bacteria</taxon>
        <taxon>Pseudomonadati</taxon>
        <taxon>Pseudomonadota</taxon>
        <taxon>Alphaproteobacteria</taxon>
        <taxon>Rhodobacterales</taxon>
        <taxon>Paracoccaceae</taxon>
        <taxon>Parasedimentitalea</taxon>
    </lineage>
</organism>
<evidence type="ECO:0000313" key="3">
    <source>
        <dbReference type="Proteomes" id="UP001238334"/>
    </source>
</evidence>
<accession>A0A9Y2L3S0</accession>
<dbReference type="AlphaFoldDB" id="A0A9Y2L3S0"/>
<evidence type="ECO:0000313" key="2">
    <source>
        <dbReference type="EMBL" id="WIY27778.1"/>
    </source>
</evidence>
<protein>
    <recommendedName>
        <fullName evidence="4">SPOR domain-containing protein</fullName>
    </recommendedName>
</protein>
<evidence type="ECO:0000256" key="1">
    <source>
        <dbReference type="SAM" id="SignalP"/>
    </source>
</evidence>
<keyword evidence="2" id="KW-0614">Plasmid</keyword>
<dbReference type="EMBL" id="CP127249">
    <property type="protein sequence ID" value="WIY27778.1"/>
    <property type="molecule type" value="Genomic_DNA"/>
</dbReference>
<feature type="chain" id="PRO_5040901767" description="SPOR domain-containing protein" evidence="1">
    <location>
        <begin position="24"/>
        <end position="97"/>
    </location>
</feature>
<evidence type="ECO:0008006" key="4">
    <source>
        <dbReference type="Google" id="ProtNLM"/>
    </source>
</evidence>
<keyword evidence="1" id="KW-0732">Signal</keyword>
<feature type="signal peptide" evidence="1">
    <location>
        <begin position="1"/>
        <end position="23"/>
    </location>
</feature>
<name>A0A9Y2L3S0_9RHOB</name>
<keyword evidence="3" id="KW-1185">Reference proteome</keyword>
<sequence>MKHLLWKPALIAAFLGLTTPALAADCYADYKAKQDNPLRLHYGVVQLSGACQKAAARAEIRNRIAPQGWTLLNVISVFGPEGLQQRKPDAGSYYLRF</sequence>
<dbReference type="RefSeq" id="WP_270919702.1">
    <property type="nucleotide sequence ID" value="NZ_CP127249.1"/>
</dbReference>
<proteinExistence type="predicted"/>
<dbReference type="KEGG" id="ppso:QPJ95_23975"/>
<dbReference type="Proteomes" id="UP001238334">
    <property type="component" value="Plasmid pQS-2"/>
</dbReference>
<geneLocation type="plasmid" evidence="2 3">
    <name>pQS-2</name>
</geneLocation>